<feature type="domain" description="Peptidase C14 caspase" evidence="1">
    <location>
        <begin position="44"/>
        <end position="311"/>
    </location>
</feature>
<protein>
    <submittedName>
        <fullName evidence="3">Caspase family protein</fullName>
        <ecNumber evidence="3">3.4.22.-</ecNumber>
    </submittedName>
</protein>
<feature type="domain" description="DUF4384" evidence="2">
    <location>
        <begin position="575"/>
        <end position="660"/>
    </location>
</feature>
<dbReference type="Pfam" id="PF00656">
    <property type="entry name" value="Peptidase_C14"/>
    <property type="match status" value="1"/>
</dbReference>
<dbReference type="PROSITE" id="PS51318">
    <property type="entry name" value="TAT"/>
    <property type="match status" value="1"/>
</dbReference>
<dbReference type="EMBL" id="JAYGIE010000010">
    <property type="protein sequence ID" value="MEA5476750.1"/>
    <property type="molecule type" value="Genomic_DNA"/>
</dbReference>
<dbReference type="PANTHER" id="PTHR48104">
    <property type="entry name" value="METACASPASE-4"/>
    <property type="match status" value="1"/>
</dbReference>
<organism evidence="3 4">
    <name type="scientific">Pseudanabaena galeata UHCC 0370</name>
    <dbReference type="NCBI Taxonomy" id="3110310"/>
    <lineage>
        <taxon>Bacteria</taxon>
        <taxon>Bacillati</taxon>
        <taxon>Cyanobacteriota</taxon>
        <taxon>Cyanophyceae</taxon>
        <taxon>Pseudanabaenales</taxon>
        <taxon>Pseudanabaenaceae</taxon>
        <taxon>Pseudanabaena</taxon>
    </lineage>
</organism>
<dbReference type="PANTHER" id="PTHR48104:SF30">
    <property type="entry name" value="METACASPASE-1"/>
    <property type="match status" value="1"/>
</dbReference>
<evidence type="ECO:0000313" key="3">
    <source>
        <dbReference type="EMBL" id="MEA5476750.1"/>
    </source>
</evidence>
<comment type="caution">
    <text evidence="3">The sequence shown here is derived from an EMBL/GenBank/DDBJ whole genome shotgun (WGS) entry which is preliminary data.</text>
</comment>
<gene>
    <name evidence="3" type="ORF">VB774_03870</name>
</gene>
<keyword evidence="3" id="KW-0378">Hydrolase</keyword>
<name>A0ABU5TES9_9CYAN</name>
<dbReference type="InterPro" id="IPR011600">
    <property type="entry name" value="Pept_C14_caspase"/>
</dbReference>
<sequence length="731" mass="79048">MTQIKRRQFLQFGGSAIAAMGMSQFDLLNMGDRYGKVLAQNTPRKLALLIGANAYPTAPLYGCVTDTELQYQLLVHRFGFNPKDILIVNDNTAIKPTREGILQSFEEHLIKQAKPGDVVVFHYSGHGSRVKDLDTADGLNSTFVPIDRTVKQVGDNFEVSDIMGRTLFLLMSAIKTDNFTAVLDSCHSGGGKRGNSRIRAITRNNITGSNDIPSQMELEYQKQWLGKLNLSPEEFKRRRLAIAKGTVIASANRSQFAIDASFSGFSAGAFTYYMTKYLWQQTGDTYLTSAIADISLRTTRDHEQDPEVECKATCKAGDTNNKALFYDLASAVPSAEAAIIKVEGKQATFWMGGIDANNALGKDSVFAIVDKKDGKSLATLRLDERNGLTAKGTFIDGDASAIKEGALLREEVRGIPNDLSLNIGIDPSLGNVANIQKALQGINRLKAVELGTGEVDFILSKVEESDRPRLQRSLTNVPALASIGLFSTSKERAIDDSFGIAGESPEVAVKRLQSKFKLLLASKVLQSLLNPQSSKLNVQVNIHPVGRAGETFGRAGTSRSGNTVATKAIDFSQKVKPGTNLQVSIKNSEKQDLYVGVLAIGSAGDMTLLYPLDYSAAEDASLVKSGDTLQVPRAGRDLFDFEVFGSSDAFEILVLASAQPLRNALKGLNKIRGERGVARTVDDPEDMINGLLGDLTSATRTAAGINIKRKGVSTMDMNTLAALSVTIRVGE</sequence>
<evidence type="ECO:0000259" key="2">
    <source>
        <dbReference type="Pfam" id="PF14326"/>
    </source>
</evidence>
<dbReference type="InterPro" id="IPR029030">
    <property type="entry name" value="Caspase-like_dom_sf"/>
</dbReference>
<dbReference type="EC" id="3.4.22.-" evidence="3"/>
<reference evidence="3 4" key="1">
    <citation type="submission" date="2023-12" db="EMBL/GenBank/DDBJ databases">
        <title>Baltic Sea Cyanobacteria.</title>
        <authorList>
            <person name="Delbaje E."/>
            <person name="Fewer D.P."/>
            <person name="Shishido T.K."/>
        </authorList>
    </citation>
    <scope>NUCLEOTIDE SEQUENCE [LARGE SCALE GENOMIC DNA]</scope>
    <source>
        <strain evidence="3 4">UHCC 0370</strain>
    </source>
</reference>
<dbReference type="Pfam" id="PF14326">
    <property type="entry name" value="DUF4384"/>
    <property type="match status" value="1"/>
</dbReference>
<dbReference type="GO" id="GO:0016787">
    <property type="term" value="F:hydrolase activity"/>
    <property type="evidence" value="ECO:0007669"/>
    <property type="project" value="UniProtKB-KW"/>
</dbReference>
<keyword evidence="4" id="KW-1185">Reference proteome</keyword>
<dbReference type="InterPro" id="IPR025493">
    <property type="entry name" value="DUF4384"/>
</dbReference>
<dbReference type="InterPro" id="IPR050452">
    <property type="entry name" value="Metacaspase"/>
</dbReference>
<evidence type="ECO:0000259" key="1">
    <source>
        <dbReference type="Pfam" id="PF00656"/>
    </source>
</evidence>
<proteinExistence type="predicted"/>
<dbReference type="SUPFAM" id="SSF52129">
    <property type="entry name" value="Caspase-like"/>
    <property type="match status" value="1"/>
</dbReference>
<evidence type="ECO:0000313" key="4">
    <source>
        <dbReference type="Proteomes" id="UP001301388"/>
    </source>
</evidence>
<dbReference type="RefSeq" id="WP_323259959.1">
    <property type="nucleotide sequence ID" value="NZ_JAYGIE010000010.1"/>
</dbReference>
<dbReference type="Gene3D" id="3.40.50.1460">
    <property type="match status" value="1"/>
</dbReference>
<dbReference type="Proteomes" id="UP001301388">
    <property type="component" value="Unassembled WGS sequence"/>
</dbReference>
<dbReference type="InterPro" id="IPR006311">
    <property type="entry name" value="TAT_signal"/>
</dbReference>
<accession>A0ABU5TES9</accession>